<evidence type="ECO:0000259" key="1">
    <source>
        <dbReference type="PROSITE" id="PS50112"/>
    </source>
</evidence>
<dbReference type="InterPro" id="IPR052155">
    <property type="entry name" value="Biofilm_reg_signaling"/>
</dbReference>
<evidence type="ECO:0000313" key="3">
    <source>
        <dbReference type="EMBL" id="MBM6617771.1"/>
    </source>
</evidence>
<dbReference type="Pfam" id="PF00989">
    <property type="entry name" value="PAS"/>
    <property type="match status" value="1"/>
</dbReference>
<dbReference type="EMBL" id="JAFELM010000027">
    <property type="protein sequence ID" value="MBM6617771.1"/>
    <property type="molecule type" value="Genomic_DNA"/>
</dbReference>
<dbReference type="Proteomes" id="UP001518925">
    <property type="component" value="Unassembled WGS sequence"/>
</dbReference>
<evidence type="ECO:0000259" key="2">
    <source>
        <dbReference type="PROSITE" id="PS50113"/>
    </source>
</evidence>
<proteinExistence type="predicted"/>
<dbReference type="InterPro" id="IPR035965">
    <property type="entry name" value="PAS-like_dom_sf"/>
</dbReference>
<dbReference type="InterPro" id="IPR000014">
    <property type="entry name" value="PAS"/>
</dbReference>
<dbReference type="PROSITE" id="PS50113">
    <property type="entry name" value="PAC"/>
    <property type="match status" value="1"/>
</dbReference>
<keyword evidence="4" id="KW-1185">Reference proteome</keyword>
<gene>
    <name evidence="3" type="ORF">JR050_08830</name>
</gene>
<dbReference type="InterPro" id="IPR000700">
    <property type="entry name" value="PAS-assoc_C"/>
</dbReference>
<reference evidence="3 4" key="1">
    <citation type="submission" date="2021-02" db="EMBL/GenBank/DDBJ databases">
        <title>Bacillus sp. RD4P76, an endophyte from a halophyte.</title>
        <authorList>
            <person name="Sun J.-Q."/>
        </authorList>
    </citation>
    <scope>NUCLEOTIDE SEQUENCE [LARGE SCALE GENOMIC DNA]</scope>
    <source>
        <strain evidence="3 4">RD4P76</strain>
    </source>
</reference>
<dbReference type="Gene3D" id="3.30.70.270">
    <property type="match status" value="1"/>
</dbReference>
<dbReference type="InterPro" id="IPR013767">
    <property type="entry name" value="PAS_fold"/>
</dbReference>
<dbReference type="PANTHER" id="PTHR44757:SF2">
    <property type="entry name" value="BIOFILM ARCHITECTURE MAINTENANCE PROTEIN MBAA"/>
    <property type="match status" value="1"/>
</dbReference>
<dbReference type="CDD" id="cd00130">
    <property type="entry name" value="PAS"/>
    <property type="match status" value="1"/>
</dbReference>
<dbReference type="PROSITE" id="PS50112">
    <property type="entry name" value="PAS"/>
    <property type="match status" value="1"/>
</dbReference>
<sequence length="155" mass="18466">MTENTTDLIQVLEEDASVSYISPSSIEILQLSPDDMIGRNLLECIYEEDKKKAKLMLSKLSENKTSDVFEIRYVTKDLRHKWFEVKGTCERDNNEKRFILVSRDISDRKNYEEELKRLAFHDPLTGLPNRRLFIEQLMNELKKQIKFMNPLRYFI</sequence>
<evidence type="ECO:0000313" key="4">
    <source>
        <dbReference type="Proteomes" id="UP001518925"/>
    </source>
</evidence>
<dbReference type="Gene3D" id="3.30.450.20">
    <property type="entry name" value="PAS domain"/>
    <property type="match status" value="1"/>
</dbReference>
<dbReference type="InterPro" id="IPR043128">
    <property type="entry name" value="Rev_trsase/Diguanyl_cyclase"/>
</dbReference>
<comment type="caution">
    <text evidence="3">The sequence shown here is derived from an EMBL/GenBank/DDBJ whole genome shotgun (WGS) entry which is preliminary data.</text>
</comment>
<name>A0ABS2DJN4_9BACI</name>
<dbReference type="NCBIfam" id="TIGR00229">
    <property type="entry name" value="sensory_box"/>
    <property type="match status" value="1"/>
</dbReference>
<accession>A0ABS2DJN4</accession>
<feature type="domain" description="PAC" evidence="2">
    <location>
        <begin position="67"/>
        <end position="117"/>
    </location>
</feature>
<feature type="domain" description="PAS" evidence="1">
    <location>
        <begin position="1"/>
        <end position="64"/>
    </location>
</feature>
<organism evidence="3 4">
    <name type="scientific">Bacillus suaedaesalsae</name>
    <dbReference type="NCBI Taxonomy" id="2810349"/>
    <lineage>
        <taxon>Bacteria</taxon>
        <taxon>Bacillati</taxon>
        <taxon>Bacillota</taxon>
        <taxon>Bacilli</taxon>
        <taxon>Bacillales</taxon>
        <taxon>Bacillaceae</taxon>
        <taxon>Bacillus</taxon>
    </lineage>
</organism>
<dbReference type="SUPFAM" id="SSF55785">
    <property type="entry name" value="PYP-like sensor domain (PAS domain)"/>
    <property type="match status" value="1"/>
</dbReference>
<dbReference type="PANTHER" id="PTHR44757">
    <property type="entry name" value="DIGUANYLATE CYCLASE DGCP"/>
    <property type="match status" value="1"/>
</dbReference>
<protein>
    <submittedName>
        <fullName evidence="3">PAS domain S-box protein</fullName>
    </submittedName>
</protein>